<dbReference type="AlphaFoldDB" id="A0A8J8GBI4"/>
<keyword evidence="13" id="KW-1185">Reference proteome</keyword>
<evidence type="ECO:0000256" key="3">
    <source>
        <dbReference type="ARBA" id="ARBA00021315"/>
    </source>
</evidence>
<evidence type="ECO:0000256" key="4">
    <source>
        <dbReference type="ARBA" id="ARBA00022741"/>
    </source>
</evidence>
<organism evidence="12 13">
    <name type="scientific">Calidifontibacillus erzurumensis</name>
    <dbReference type="NCBI Taxonomy" id="2741433"/>
    <lineage>
        <taxon>Bacteria</taxon>
        <taxon>Bacillati</taxon>
        <taxon>Bacillota</taxon>
        <taxon>Bacilli</taxon>
        <taxon>Bacillales</taxon>
        <taxon>Bacillaceae</taxon>
        <taxon>Calidifontibacillus/Schinkia group</taxon>
        <taxon>Calidifontibacillus</taxon>
    </lineage>
</organism>
<keyword evidence="6" id="KW-0067">ATP-binding</keyword>
<dbReference type="PIRSF" id="PIRSF003128">
    <property type="entry name" value="RecN"/>
    <property type="match status" value="1"/>
</dbReference>
<dbReference type="InterPro" id="IPR027417">
    <property type="entry name" value="P-loop_NTPase"/>
</dbReference>
<evidence type="ECO:0000256" key="8">
    <source>
        <dbReference type="ARBA" id="ARBA00033408"/>
    </source>
</evidence>
<name>A0A8J8GBI4_9BACI</name>
<keyword evidence="7 9" id="KW-0234">DNA repair</keyword>
<dbReference type="GO" id="GO:0006310">
    <property type="term" value="P:DNA recombination"/>
    <property type="evidence" value="ECO:0007669"/>
    <property type="project" value="InterPro"/>
</dbReference>
<comment type="similarity">
    <text evidence="2 9">Belongs to the RecN family.</text>
</comment>
<dbReference type="PANTHER" id="PTHR11059:SF0">
    <property type="entry name" value="DNA REPAIR PROTEIN RECN"/>
    <property type="match status" value="1"/>
</dbReference>
<dbReference type="GO" id="GO:0005524">
    <property type="term" value="F:ATP binding"/>
    <property type="evidence" value="ECO:0007669"/>
    <property type="project" value="UniProtKB-KW"/>
</dbReference>
<dbReference type="NCBIfam" id="TIGR00634">
    <property type="entry name" value="recN"/>
    <property type="match status" value="1"/>
</dbReference>
<dbReference type="GO" id="GO:0043590">
    <property type="term" value="C:bacterial nucleoid"/>
    <property type="evidence" value="ECO:0007669"/>
    <property type="project" value="TreeGrafter"/>
</dbReference>
<accession>A0A8J8GBI4</accession>
<evidence type="ECO:0000256" key="2">
    <source>
        <dbReference type="ARBA" id="ARBA00009441"/>
    </source>
</evidence>
<protein>
    <recommendedName>
        <fullName evidence="3 9">DNA repair protein RecN</fullName>
    </recommendedName>
    <alternativeName>
        <fullName evidence="8 9">Recombination protein N</fullName>
    </alternativeName>
</protein>
<evidence type="ECO:0000256" key="6">
    <source>
        <dbReference type="ARBA" id="ARBA00022840"/>
    </source>
</evidence>
<dbReference type="Pfam" id="PF02463">
    <property type="entry name" value="SMC_N"/>
    <property type="match status" value="1"/>
</dbReference>
<dbReference type="GO" id="GO:0006302">
    <property type="term" value="P:double-strand break repair"/>
    <property type="evidence" value="ECO:0007669"/>
    <property type="project" value="InterPro"/>
</dbReference>
<sequence>MLAELSIKNFAIIESLAVSFQKGLTVLTGETGAGKSIIIDAISLLVGGRGSSEFVRHGAKKAEIEGLFLLDSDDHPCIEKAFELGIEISDGMVVIQREILVNGKSVCRINGKLVTIGILREIGRTLVDIHGQHEHQELMNVERHLPLVDQFDEKNTNLAIEEYQRLYKQFLQIKKQLKALNENEQKMAHRLDLIQFQLSEIKNANLEPGEEEKLLEEKLQLTNFEKIHRAVERSYVALTGEQHGLDWIGLAMSELEDVASLNDSLKSIYENVSSSFYLLEEAGSSLRDQLDLMEYDPARLDFLETRLNEIRFLKKKYGQTVEEILEYAAKIEDEIDQIQNREVHVDRLKKQLQDVQKDLLLEAEHLSNIRKQIAQKLKDEIHKELKDLHMSKTIFEIDFSLSEGKEDGQTVHFQGRPIEFLESGIDVVEFLISTNPGEPLKPLSKIASGGEMSRIMLALKCIFSKQQGITAIIFDEVDTGVSGRVAQAMAEKIYKISQGSQVLCITHLPQVAAMADTHLYISKQTKDGRTFTSITELDDHAKIKEVARMISGVEITELTKQHASELLELAKQTKTEALT</sequence>
<dbReference type="SUPFAM" id="SSF52540">
    <property type="entry name" value="P-loop containing nucleoside triphosphate hydrolases"/>
    <property type="match status" value="2"/>
</dbReference>
<dbReference type="GO" id="GO:0009432">
    <property type="term" value="P:SOS response"/>
    <property type="evidence" value="ECO:0007669"/>
    <property type="project" value="TreeGrafter"/>
</dbReference>
<dbReference type="FunFam" id="3.40.50.300:FF:000356">
    <property type="entry name" value="DNA repair protein RecN"/>
    <property type="match status" value="1"/>
</dbReference>
<evidence type="ECO:0000256" key="7">
    <source>
        <dbReference type="ARBA" id="ARBA00023204"/>
    </source>
</evidence>
<keyword evidence="4" id="KW-0547">Nucleotide-binding</keyword>
<reference evidence="12" key="1">
    <citation type="submission" date="2020-06" db="EMBL/GenBank/DDBJ databases">
        <title>A novel thermopfilic bacterium from Erzurum, Turkey.</title>
        <authorList>
            <person name="Adiguzel A."/>
            <person name="Ay H."/>
            <person name="Baltaci M.O."/>
        </authorList>
    </citation>
    <scope>NUCLEOTIDE SEQUENCE</scope>
    <source>
        <strain evidence="12">P2</strain>
    </source>
</reference>
<dbReference type="RefSeq" id="WP_173729581.1">
    <property type="nucleotide sequence ID" value="NZ_JABTTE010000001.1"/>
</dbReference>
<evidence type="ECO:0000256" key="10">
    <source>
        <dbReference type="SAM" id="Coils"/>
    </source>
</evidence>
<evidence type="ECO:0000256" key="9">
    <source>
        <dbReference type="PIRNR" id="PIRNR003128"/>
    </source>
</evidence>
<feature type="domain" description="RecF/RecN/SMC N-terminal" evidence="11">
    <location>
        <begin position="2"/>
        <end position="526"/>
    </location>
</feature>
<keyword evidence="5 9" id="KW-0227">DNA damage</keyword>
<keyword evidence="10" id="KW-0175">Coiled coil</keyword>
<comment type="function">
    <text evidence="1 9">May be involved in recombinational repair of damaged DNA.</text>
</comment>
<dbReference type="Proteomes" id="UP000625804">
    <property type="component" value="Unassembled WGS sequence"/>
</dbReference>
<dbReference type="CDD" id="cd03241">
    <property type="entry name" value="ABC_RecN"/>
    <property type="match status" value="2"/>
</dbReference>
<dbReference type="GO" id="GO:0016887">
    <property type="term" value="F:ATP hydrolysis activity"/>
    <property type="evidence" value="ECO:0007669"/>
    <property type="project" value="InterPro"/>
</dbReference>
<evidence type="ECO:0000256" key="1">
    <source>
        <dbReference type="ARBA" id="ARBA00003618"/>
    </source>
</evidence>
<gene>
    <name evidence="12" type="primary">recN</name>
    <name evidence="12" type="ORF">HR057_01320</name>
</gene>
<evidence type="ECO:0000256" key="5">
    <source>
        <dbReference type="ARBA" id="ARBA00022763"/>
    </source>
</evidence>
<evidence type="ECO:0000313" key="13">
    <source>
        <dbReference type="Proteomes" id="UP000625804"/>
    </source>
</evidence>
<dbReference type="FunFam" id="3.40.50.300:FF:000319">
    <property type="entry name" value="DNA repair protein RecN"/>
    <property type="match status" value="1"/>
</dbReference>
<evidence type="ECO:0000313" key="12">
    <source>
        <dbReference type="EMBL" id="NSL50397.1"/>
    </source>
</evidence>
<dbReference type="Gene3D" id="3.40.50.300">
    <property type="entry name" value="P-loop containing nucleotide triphosphate hydrolases"/>
    <property type="match status" value="2"/>
</dbReference>
<dbReference type="EMBL" id="JABTTE010000001">
    <property type="protein sequence ID" value="NSL50397.1"/>
    <property type="molecule type" value="Genomic_DNA"/>
</dbReference>
<dbReference type="InterPro" id="IPR004604">
    <property type="entry name" value="DNA_recomb/repair_RecN"/>
</dbReference>
<comment type="caution">
    <text evidence="12">The sequence shown here is derived from an EMBL/GenBank/DDBJ whole genome shotgun (WGS) entry which is preliminary data.</text>
</comment>
<feature type="coiled-coil region" evidence="10">
    <location>
        <begin position="321"/>
        <end position="358"/>
    </location>
</feature>
<evidence type="ECO:0000259" key="11">
    <source>
        <dbReference type="Pfam" id="PF02463"/>
    </source>
</evidence>
<proteinExistence type="inferred from homology"/>
<dbReference type="InterPro" id="IPR003395">
    <property type="entry name" value="RecF/RecN/SMC_N"/>
</dbReference>
<dbReference type="PANTHER" id="PTHR11059">
    <property type="entry name" value="DNA REPAIR PROTEIN RECN"/>
    <property type="match status" value="1"/>
</dbReference>